<evidence type="ECO:0000313" key="3">
    <source>
        <dbReference type="Proteomes" id="UP000023152"/>
    </source>
</evidence>
<proteinExistence type="predicted"/>
<feature type="region of interest" description="Disordered" evidence="1">
    <location>
        <begin position="1"/>
        <end position="27"/>
    </location>
</feature>
<reference evidence="2 3" key="1">
    <citation type="journal article" date="2013" name="Curr. Biol.">
        <title>The Genome of the Foraminiferan Reticulomyxa filosa.</title>
        <authorList>
            <person name="Glockner G."/>
            <person name="Hulsmann N."/>
            <person name="Schleicher M."/>
            <person name="Noegel A.A."/>
            <person name="Eichinger L."/>
            <person name="Gallinger C."/>
            <person name="Pawlowski J."/>
            <person name="Sierra R."/>
            <person name="Euteneuer U."/>
            <person name="Pillet L."/>
            <person name="Moustafa A."/>
            <person name="Platzer M."/>
            <person name="Groth M."/>
            <person name="Szafranski K."/>
            <person name="Schliwa M."/>
        </authorList>
    </citation>
    <scope>NUCLEOTIDE SEQUENCE [LARGE SCALE GENOMIC DNA]</scope>
</reference>
<comment type="caution">
    <text evidence="2">The sequence shown here is derived from an EMBL/GenBank/DDBJ whole genome shotgun (WGS) entry which is preliminary data.</text>
</comment>
<evidence type="ECO:0000313" key="2">
    <source>
        <dbReference type="EMBL" id="ETO06746.1"/>
    </source>
</evidence>
<accession>X6LZG3</accession>
<keyword evidence="3" id="KW-1185">Reference proteome</keyword>
<protein>
    <submittedName>
        <fullName evidence="2">Uncharacterized protein</fullName>
    </submittedName>
</protein>
<dbReference type="Gene3D" id="1.10.150.50">
    <property type="entry name" value="Transcription Factor, Ets-1"/>
    <property type="match status" value="1"/>
</dbReference>
<dbReference type="AlphaFoldDB" id="X6LZG3"/>
<dbReference type="InterPro" id="IPR013761">
    <property type="entry name" value="SAM/pointed_sf"/>
</dbReference>
<feature type="compositionally biased region" description="Basic and acidic residues" evidence="1">
    <location>
        <begin position="1"/>
        <end position="11"/>
    </location>
</feature>
<evidence type="ECO:0000256" key="1">
    <source>
        <dbReference type="SAM" id="MobiDB-lite"/>
    </source>
</evidence>
<name>X6LZG3_RETFI</name>
<gene>
    <name evidence="2" type="ORF">RFI_30646</name>
</gene>
<sequence>MKTMTKNEVEAPPKNGGKINRFPNKRKQSIDLNSAEQLAKITLKKKAPVLKLAINSAEERQKVLEWQKPLEQKLDSMRRNSAEVMKWTPDEMSAFVLNIPFWQWNEYYSDLFKKQSITGEKFLTTNCIEWITHPMHWMRFHSEQVKILTMSDSSPTLQEIKIRHPQVFKLPTDITKMVPKQPPLASQT</sequence>
<dbReference type="EMBL" id="ASPP01026826">
    <property type="protein sequence ID" value="ETO06746.1"/>
    <property type="molecule type" value="Genomic_DNA"/>
</dbReference>
<dbReference type="Proteomes" id="UP000023152">
    <property type="component" value="Unassembled WGS sequence"/>
</dbReference>
<organism evidence="2 3">
    <name type="scientific">Reticulomyxa filosa</name>
    <dbReference type="NCBI Taxonomy" id="46433"/>
    <lineage>
        <taxon>Eukaryota</taxon>
        <taxon>Sar</taxon>
        <taxon>Rhizaria</taxon>
        <taxon>Retaria</taxon>
        <taxon>Foraminifera</taxon>
        <taxon>Monothalamids</taxon>
        <taxon>Reticulomyxidae</taxon>
        <taxon>Reticulomyxa</taxon>
    </lineage>
</organism>